<organism evidence="2 3">
    <name type="scientific">Lasiosphaeria hispida</name>
    <dbReference type="NCBI Taxonomy" id="260671"/>
    <lineage>
        <taxon>Eukaryota</taxon>
        <taxon>Fungi</taxon>
        <taxon>Dikarya</taxon>
        <taxon>Ascomycota</taxon>
        <taxon>Pezizomycotina</taxon>
        <taxon>Sordariomycetes</taxon>
        <taxon>Sordariomycetidae</taxon>
        <taxon>Sordariales</taxon>
        <taxon>Lasiosphaeriaceae</taxon>
        <taxon>Lasiosphaeria</taxon>
    </lineage>
</organism>
<reference evidence="2" key="2">
    <citation type="submission" date="2023-06" db="EMBL/GenBank/DDBJ databases">
        <authorList>
            <consortium name="Lawrence Berkeley National Laboratory"/>
            <person name="Haridas S."/>
            <person name="Hensen N."/>
            <person name="Bonometti L."/>
            <person name="Westerberg I."/>
            <person name="Brannstrom I.O."/>
            <person name="Guillou S."/>
            <person name="Cros-Aarteil S."/>
            <person name="Calhoun S."/>
            <person name="Kuo A."/>
            <person name="Mondo S."/>
            <person name="Pangilinan J."/>
            <person name="Riley R."/>
            <person name="Labutti K."/>
            <person name="Andreopoulos B."/>
            <person name="Lipzen A."/>
            <person name="Chen C."/>
            <person name="Yanf M."/>
            <person name="Daum C."/>
            <person name="Ng V."/>
            <person name="Clum A."/>
            <person name="Steindorff A."/>
            <person name="Ohm R."/>
            <person name="Martin F."/>
            <person name="Silar P."/>
            <person name="Natvig D."/>
            <person name="Lalanne C."/>
            <person name="Gautier V."/>
            <person name="Ament-Velasquez S.L."/>
            <person name="Kruys A."/>
            <person name="Hutchinson M.I."/>
            <person name="Powell A.J."/>
            <person name="Barry K."/>
            <person name="Miller A.N."/>
            <person name="Grigoriev I.V."/>
            <person name="Debuchy R."/>
            <person name="Gladieux P."/>
            <person name="Thoren M.H."/>
            <person name="Johannesson H."/>
        </authorList>
    </citation>
    <scope>NUCLEOTIDE SEQUENCE</scope>
    <source>
        <strain evidence="2">CBS 955.72</strain>
    </source>
</reference>
<name>A0AAJ0HC26_9PEZI</name>
<dbReference type="Proteomes" id="UP001275084">
    <property type="component" value="Unassembled WGS sequence"/>
</dbReference>
<comment type="caution">
    <text evidence="2">The sequence shown here is derived from an EMBL/GenBank/DDBJ whole genome shotgun (WGS) entry which is preliminary data.</text>
</comment>
<accession>A0AAJ0HC26</accession>
<feature type="region of interest" description="Disordered" evidence="1">
    <location>
        <begin position="1"/>
        <end position="50"/>
    </location>
</feature>
<evidence type="ECO:0000313" key="2">
    <source>
        <dbReference type="EMBL" id="KAK3346838.1"/>
    </source>
</evidence>
<protein>
    <submittedName>
        <fullName evidence="2">Dabb-domain-containing protein</fullName>
    </submittedName>
</protein>
<sequence>MHKFKPLATPKEVGRSKLQPHVSAEPTNKPYMRASVGGAELSPEQLQEDLEEDPAYETFVESINGMIEKTRVVDFCPGEFASRMP</sequence>
<proteinExistence type="predicted"/>
<dbReference type="AlphaFoldDB" id="A0AAJ0HC26"/>
<gene>
    <name evidence="2" type="ORF">B0T25DRAFT_289356</name>
</gene>
<dbReference type="EMBL" id="JAUIQD010000006">
    <property type="protein sequence ID" value="KAK3346838.1"/>
    <property type="molecule type" value="Genomic_DNA"/>
</dbReference>
<keyword evidence="3" id="KW-1185">Reference proteome</keyword>
<evidence type="ECO:0000256" key="1">
    <source>
        <dbReference type="SAM" id="MobiDB-lite"/>
    </source>
</evidence>
<evidence type="ECO:0000313" key="3">
    <source>
        <dbReference type="Proteomes" id="UP001275084"/>
    </source>
</evidence>
<reference evidence="2" key="1">
    <citation type="journal article" date="2023" name="Mol. Phylogenet. Evol.">
        <title>Genome-scale phylogeny and comparative genomics of the fungal order Sordariales.</title>
        <authorList>
            <person name="Hensen N."/>
            <person name="Bonometti L."/>
            <person name="Westerberg I."/>
            <person name="Brannstrom I.O."/>
            <person name="Guillou S."/>
            <person name="Cros-Aarteil S."/>
            <person name="Calhoun S."/>
            <person name="Haridas S."/>
            <person name="Kuo A."/>
            <person name="Mondo S."/>
            <person name="Pangilinan J."/>
            <person name="Riley R."/>
            <person name="LaButti K."/>
            <person name="Andreopoulos B."/>
            <person name="Lipzen A."/>
            <person name="Chen C."/>
            <person name="Yan M."/>
            <person name="Daum C."/>
            <person name="Ng V."/>
            <person name="Clum A."/>
            <person name="Steindorff A."/>
            <person name="Ohm R.A."/>
            <person name="Martin F."/>
            <person name="Silar P."/>
            <person name="Natvig D.O."/>
            <person name="Lalanne C."/>
            <person name="Gautier V."/>
            <person name="Ament-Velasquez S.L."/>
            <person name="Kruys A."/>
            <person name="Hutchinson M.I."/>
            <person name="Powell A.J."/>
            <person name="Barry K."/>
            <person name="Miller A.N."/>
            <person name="Grigoriev I.V."/>
            <person name="Debuchy R."/>
            <person name="Gladieux P."/>
            <person name="Hiltunen Thoren M."/>
            <person name="Johannesson H."/>
        </authorList>
    </citation>
    <scope>NUCLEOTIDE SEQUENCE</scope>
    <source>
        <strain evidence="2">CBS 955.72</strain>
    </source>
</reference>